<feature type="region of interest" description="Disordered" evidence="1">
    <location>
        <begin position="239"/>
        <end position="258"/>
    </location>
</feature>
<dbReference type="Proteomes" id="UP001500166">
    <property type="component" value="Unassembled WGS sequence"/>
</dbReference>
<keyword evidence="3" id="KW-1185">Reference proteome</keyword>
<feature type="region of interest" description="Disordered" evidence="1">
    <location>
        <begin position="1"/>
        <end position="26"/>
    </location>
</feature>
<dbReference type="RefSeq" id="WP_344224379.1">
    <property type="nucleotide sequence ID" value="NZ_BAAAQA010000015.1"/>
</dbReference>
<evidence type="ECO:0000313" key="3">
    <source>
        <dbReference type="Proteomes" id="UP001500166"/>
    </source>
</evidence>
<protein>
    <submittedName>
        <fullName evidence="2">Uncharacterized protein</fullName>
    </submittedName>
</protein>
<sequence>MAAARSSSDEDNAAPHATRRNAGVATRTITRSSTLITCYNSQAQQLSIPNAALGEAFTGLQKLTHEIVRLNSERLDPDAMEVTLMRVGPSAFDLQTNIKVANSGFLSVLVPPRTKSATRAVLDRATTLFGAVGEAGMLLAAHPGCELRFVETSHGANVEILVNQLPRLILPAPMLETVRASSIQEALRMTLVPLLDPEFSYVTIRGELQGVKGLANQVMESNEHLRAFVHGAQLKPKSFEPTQVIPSPAQQQWDRDRN</sequence>
<comment type="caution">
    <text evidence="2">The sequence shown here is derived from an EMBL/GenBank/DDBJ whole genome shotgun (WGS) entry which is preliminary data.</text>
</comment>
<dbReference type="EMBL" id="BAAAQA010000015">
    <property type="protein sequence ID" value="GAA2116378.1"/>
    <property type="molecule type" value="Genomic_DNA"/>
</dbReference>
<accession>A0ABN2XS58</accession>
<evidence type="ECO:0000313" key="2">
    <source>
        <dbReference type="EMBL" id="GAA2116378.1"/>
    </source>
</evidence>
<reference evidence="2 3" key="1">
    <citation type="journal article" date="2019" name="Int. J. Syst. Evol. Microbiol.">
        <title>The Global Catalogue of Microorganisms (GCM) 10K type strain sequencing project: providing services to taxonomists for standard genome sequencing and annotation.</title>
        <authorList>
            <consortium name="The Broad Institute Genomics Platform"/>
            <consortium name="The Broad Institute Genome Sequencing Center for Infectious Disease"/>
            <person name="Wu L."/>
            <person name="Ma J."/>
        </authorList>
    </citation>
    <scope>NUCLEOTIDE SEQUENCE [LARGE SCALE GENOMIC DNA]</scope>
    <source>
        <strain evidence="2 3">JCM 15914</strain>
    </source>
</reference>
<gene>
    <name evidence="2" type="ORF">GCM10009824_15020</name>
</gene>
<feature type="compositionally biased region" description="Polar residues" evidence="1">
    <location>
        <begin position="240"/>
        <end position="252"/>
    </location>
</feature>
<organism evidence="2 3">
    <name type="scientific">Kocuria atrinae</name>
    <dbReference type="NCBI Taxonomy" id="592377"/>
    <lineage>
        <taxon>Bacteria</taxon>
        <taxon>Bacillati</taxon>
        <taxon>Actinomycetota</taxon>
        <taxon>Actinomycetes</taxon>
        <taxon>Micrococcales</taxon>
        <taxon>Micrococcaceae</taxon>
        <taxon>Kocuria</taxon>
    </lineage>
</organism>
<name>A0ABN2XS58_9MICC</name>
<evidence type="ECO:0000256" key="1">
    <source>
        <dbReference type="SAM" id="MobiDB-lite"/>
    </source>
</evidence>
<proteinExistence type="predicted"/>